<dbReference type="AlphaFoldDB" id="I4D239"/>
<dbReference type="InterPro" id="IPR007253">
    <property type="entry name" value="Cell_wall-bd_2"/>
</dbReference>
<evidence type="ECO:0000313" key="2">
    <source>
        <dbReference type="EMBL" id="AFM39863.1"/>
    </source>
</evidence>
<protein>
    <submittedName>
        <fullName evidence="2">Cell wall-binding protein</fullName>
    </submittedName>
</protein>
<dbReference type="PANTHER" id="PTHR30032:SF8">
    <property type="entry name" value="GERMINATION-SPECIFIC N-ACETYLMURAMOYL-L-ALANINE AMIDASE"/>
    <property type="match status" value="1"/>
</dbReference>
<accession>I4D239</accession>
<dbReference type="eggNOG" id="COG2720">
    <property type="taxonomic scope" value="Bacteria"/>
</dbReference>
<dbReference type="STRING" id="646529.Desaci_0806"/>
<dbReference type="Pfam" id="PF04122">
    <property type="entry name" value="CW_binding_2"/>
    <property type="match status" value="3"/>
</dbReference>
<evidence type="ECO:0000256" key="1">
    <source>
        <dbReference type="SAM" id="SignalP"/>
    </source>
</evidence>
<name>I4D239_DESAJ</name>
<keyword evidence="1" id="KW-0732">Signal</keyword>
<keyword evidence="3" id="KW-1185">Reference proteome</keyword>
<gene>
    <name evidence="2" type="ordered locus">Desaci_0806</name>
</gene>
<dbReference type="InterPro" id="IPR051922">
    <property type="entry name" value="Bact_Sporulation_Assoc"/>
</dbReference>
<feature type="signal peptide" evidence="1">
    <location>
        <begin position="1"/>
        <end position="24"/>
    </location>
</feature>
<dbReference type="KEGG" id="dai:Desaci_0806"/>
<dbReference type="RefSeq" id="WP_014825874.1">
    <property type="nucleotide sequence ID" value="NC_018068.1"/>
</dbReference>
<dbReference type="Proteomes" id="UP000002892">
    <property type="component" value="Chromosome"/>
</dbReference>
<dbReference type="HOGENOM" id="CLU_028455_0_2_9"/>
<proteinExistence type="predicted"/>
<sequence>MKHFKLIRLTIVPMLVTLLISTQAAPSLADVSINPRLYGTNQYETSTSIANQFSNQTVSNVVLASGNGFSDALSASVLAHNLNAPILLVNTHTQTSTEALDYISAHLQANGTVYIIGGQAVIGPDFDTNLTSKGYSVKRLGGNDRYDTNLLAVNELNTTSSAVYIANGENFPDALGVASFASYTNSPILLTQTSALSKGVQDYLKNKQPTQVYISGGIAVVSSEVEAEIRSLLPKTSTITRFAGQTRFDTASLEYSQLAASPKNIYIASGLNYPDALSGTVLASQNGDPILLIDPTTPLVPDRIAAYLSQLHKSGIAPTITALGGPVVVPSEVVSNVANLLNGQAESPLFNITAVDPRLNFEGLPVYALPNENYWFNINTYKYSYPYSSFHSSVENKLYNYMLSQDNEVSVYNRAVALHGGITSNNCVYFQSEALRRIGFNISNSMANTIQFSNLLSQLKFKKDTNIGNLRPGDIVFTQGMTHTYMFMGWVNPGREDYAYVVDNQARSFGGQVLHVRSITNDSVQNTDGMAFFMYY</sequence>
<dbReference type="OrthoDB" id="1935856at2"/>
<dbReference type="eggNOG" id="COG5492">
    <property type="taxonomic scope" value="Bacteria"/>
</dbReference>
<dbReference type="EMBL" id="CP003639">
    <property type="protein sequence ID" value="AFM39863.1"/>
    <property type="molecule type" value="Genomic_DNA"/>
</dbReference>
<evidence type="ECO:0000313" key="3">
    <source>
        <dbReference type="Proteomes" id="UP000002892"/>
    </source>
</evidence>
<dbReference type="PANTHER" id="PTHR30032">
    <property type="entry name" value="N-ACETYLMURAMOYL-L-ALANINE AMIDASE-RELATED"/>
    <property type="match status" value="1"/>
</dbReference>
<feature type="chain" id="PRO_5039425286" evidence="1">
    <location>
        <begin position="25"/>
        <end position="536"/>
    </location>
</feature>
<reference evidence="2 3" key="1">
    <citation type="journal article" date="2012" name="J. Bacteriol.">
        <title>Complete genome sequences of Desulfosporosinus orientis DSM765T, Desulfosporosinus youngiae DSM17734T, Desulfosporosinus meridiei DSM13257T, and Desulfosporosinus acidiphilus DSM22704T.</title>
        <authorList>
            <person name="Pester M."/>
            <person name="Brambilla E."/>
            <person name="Alazard D."/>
            <person name="Rattei T."/>
            <person name="Weinmaier T."/>
            <person name="Han J."/>
            <person name="Lucas S."/>
            <person name="Lapidus A."/>
            <person name="Cheng J.F."/>
            <person name="Goodwin L."/>
            <person name="Pitluck S."/>
            <person name="Peters L."/>
            <person name="Ovchinnikova G."/>
            <person name="Teshima H."/>
            <person name="Detter J.C."/>
            <person name="Han C.S."/>
            <person name="Tapia R."/>
            <person name="Land M.L."/>
            <person name="Hauser L."/>
            <person name="Kyrpides N.C."/>
            <person name="Ivanova N.N."/>
            <person name="Pagani I."/>
            <person name="Huntmann M."/>
            <person name="Wei C.L."/>
            <person name="Davenport K.W."/>
            <person name="Daligault H."/>
            <person name="Chain P.S."/>
            <person name="Chen A."/>
            <person name="Mavromatis K."/>
            <person name="Markowitz V."/>
            <person name="Szeto E."/>
            <person name="Mikhailova N."/>
            <person name="Pati A."/>
            <person name="Wagner M."/>
            <person name="Woyke T."/>
            <person name="Ollivier B."/>
            <person name="Klenk H.P."/>
            <person name="Spring S."/>
            <person name="Loy A."/>
        </authorList>
    </citation>
    <scope>NUCLEOTIDE SEQUENCE [LARGE SCALE GENOMIC DNA]</scope>
    <source>
        <strain evidence="3">DSM 22704 / JCM 16185 / SJ4</strain>
    </source>
</reference>
<organism evidence="2 3">
    <name type="scientific">Desulfosporosinus acidiphilus (strain DSM 22704 / JCM 16185 / SJ4)</name>
    <dbReference type="NCBI Taxonomy" id="646529"/>
    <lineage>
        <taxon>Bacteria</taxon>
        <taxon>Bacillati</taxon>
        <taxon>Bacillota</taxon>
        <taxon>Clostridia</taxon>
        <taxon>Eubacteriales</taxon>
        <taxon>Desulfitobacteriaceae</taxon>
        <taxon>Desulfosporosinus</taxon>
    </lineage>
</organism>
<dbReference type="Gene3D" id="3.40.50.12090">
    <property type="match status" value="2"/>
</dbReference>